<reference evidence="1 2" key="1">
    <citation type="journal article" date="2018" name="Int. J. Syst. Evol. Microbiol.">
        <title>Pseudooceanicola lipolyticus sp. nov., a marine alphaproteobacterium, reclassification of Oceanicola flagellatus as Pseudooceanicola flagellatus comb. nov. and emended description of the genus Pseudooceanicola.</title>
        <authorList>
            <person name="Huang M.-M."/>
            <person name="Guo L.-L."/>
            <person name="Wu Y.-H."/>
            <person name="Lai Q.-L."/>
            <person name="Shao Z.-Z."/>
            <person name="Wang C.-S."/>
            <person name="Wu M."/>
            <person name="Xu X.-W."/>
        </authorList>
    </citation>
    <scope>NUCLEOTIDE SEQUENCE [LARGE SCALE GENOMIC DNA]</scope>
    <source>
        <strain evidence="1 2">157</strain>
    </source>
</reference>
<gene>
    <name evidence="1" type="ORF">CVM52_25815</name>
</gene>
<dbReference type="EMBL" id="PGTB01000352">
    <property type="protein sequence ID" value="PJE32916.1"/>
    <property type="molecule type" value="Genomic_DNA"/>
</dbReference>
<evidence type="ECO:0000313" key="2">
    <source>
        <dbReference type="Proteomes" id="UP000231553"/>
    </source>
</evidence>
<keyword evidence="2" id="KW-1185">Reference proteome</keyword>
<protein>
    <submittedName>
        <fullName evidence="1">Exopolysaccharide biosynthesis protein</fullName>
    </submittedName>
</protein>
<proteinExistence type="predicted"/>
<dbReference type="SUPFAM" id="SSF52540">
    <property type="entry name" value="P-loop containing nucleoside triphosphate hydrolases"/>
    <property type="match status" value="1"/>
</dbReference>
<comment type="caution">
    <text evidence="1">The sequence shown here is derived from an EMBL/GenBank/DDBJ whole genome shotgun (WGS) entry which is preliminary data.</text>
</comment>
<name>A0A2M8IT96_9RHOB</name>
<dbReference type="InterPro" id="IPR027417">
    <property type="entry name" value="P-loop_NTPase"/>
</dbReference>
<evidence type="ECO:0000313" key="1">
    <source>
        <dbReference type="EMBL" id="PJE32916.1"/>
    </source>
</evidence>
<dbReference type="Proteomes" id="UP000231553">
    <property type="component" value="Unassembled WGS sequence"/>
</dbReference>
<feature type="non-terminal residue" evidence="1">
    <location>
        <position position="1"/>
    </location>
</feature>
<dbReference type="Gene3D" id="3.40.50.300">
    <property type="entry name" value="P-loop containing nucleotide triphosphate hydrolases"/>
    <property type="match status" value="1"/>
</dbReference>
<sequence length="193" mass="20335">LLKTLKSHGWSRVAIAAPTRGCGTTFSAIHLALSLARVPGSRTALLDLNLRRPGLATALELHRAGDMGGFLRGQVRPADHMLRISDRLALGLTQATEADPADLLQSDSCAAAIGDLMDRLMPDVLLCDLPPLLDHDDLAAFLPQVDGVLLVADGTQTLPDHIAACERGLNGQTKVLGVVLNQARLAGPTPIHA</sequence>
<accession>A0A2M8IT96</accession>
<organism evidence="1 2">
    <name type="scientific">Pseudooceanicola lipolyticus</name>
    <dbReference type="NCBI Taxonomy" id="2029104"/>
    <lineage>
        <taxon>Bacteria</taxon>
        <taxon>Pseudomonadati</taxon>
        <taxon>Pseudomonadota</taxon>
        <taxon>Alphaproteobacteria</taxon>
        <taxon>Rhodobacterales</taxon>
        <taxon>Paracoccaceae</taxon>
        <taxon>Pseudooceanicola</taxon>
    </lineage>
</organism>
<dbReference type="AlphaFoldDB" id="A0A2M8IT96"/>